<dbReference type="InterPro" id="IPR013783">
    <property type="entry name" value="Ig-like_fold"/>
</dbReference>
<dbReference type="GO" id="GO:0005975">
    <property type="term" value="P:carbohydrate metabolic process"/>
    <property type="evidence" value="ECO:0007669"/>
    <property type="project" value="InterPro"/>
</dbReference>
<dbReference type="Gene3D" id="3.20.20.80">
    <property type="entry name" value="Glycosidases"/>
    <property type="match status" value="2"/>
</dbReference>
<evidence type="ECO:0000256" key="10">
    <source>
        <dbReference type="ARBA" id="ARBA00031423"/>
    </source>
</evidence>
<evidence type="ECO:0000256" key="8">
    <source>
        <dbReference type="ARBA" id="ARBA00022679"/>
    </source>
</evidence>
<dbReference type="Pfam" id="PF00686">
    <property type="entry name" value="CBM_20"/>
    <property type="match status" value="2"/>
</dbReference>
<accession>A0A9D1X716</accession>
<comment type="catalytic activity">
    <reaction evidence="1">
        <text>Transfers a segment of a (1-&gt;4)-alpha-D-glucan to a new position in an acceptor, which may be glucose or a (1-&gt;4)-alpha-D-glucan.</text>
        <dbReference type="EC" id="2.4.1.25"/>
    </reaction>
</comment>
<dbReference type="InterPro" id="IPR013784">
    <property type="entry name" value="Carb-bd-like_fold"/>
</dbReference>
<dbReference type="GO" id="GO:2001070">
    <property type="term" value="F:starch binding"/>
    <property type="evidence" value="ECO:0007669"/>
    <property type="project" value="InterPro"/>
</dbReference>
<evidence type="ECO:0000256" key="7">
    <source>
        <dbReference type="ARBA" id="ARBA00022676"/>
    </source>
</evidence>
<proteinExistence type="inferred from homology"/>
<dbReference type="SUPFAM" id="SSF51445">
    <property type="entry name" value="(Trans)glycosidases"/>
    <property type="match status" value="1"/>
</dbReference>
<dbReference type="GO" id="GO:0005737">
    <property type="term" value="C:cytoplasm"/>
    <property type="evidence" value="ECO:0007669"/>
    <property type="project" value="UniProtKB-SubCell"/>
</dbReference>
<dbReference type="PROSITE" id="PS51166">
    <property type="entry name" value="CBM20"/>
    <property type="match status" value="2"/>
</dbReference>
<evidence type="ECO:0000256" key="1">
    <source>
        <dbReference type="ARBA" id="ARBA00000439"/>
    </source>
</evidence>
<dbReference type="GO" id="GO:0004134">
    <property type="term" value="F:4-alpha-glucanotransferase activity"/>
    <property type="evidence" value="ECO:0007669"/>
    <property type="project" value="UniProtKB-EC"/>
</dbReference>
<dbReference type="InterPro" id="IPR003385">
    <property type="entry name" value="Glyco_hydro_77"/>
</dbReference>
<name>A0A9D1X716_9BACT</name>
<dbReference type="InterPro" id="IPR002044">
    <property type="entry name" value="CBM20"/>
</dbReference>
<dbReference type="Proteomes" id="UP000886740">
    <property type="component" value="Unassembled WGS sequence"/>
</dbReference>
<keyword evidence="6" id="KW-0963">Cytoplasm</keyword>
<sequence length="893" mass="103710">MRITFHINFHTVWGQRLYVVGNIPELGSWESAIAKPMTHVGNGDWVLDVEIGHVPERLEYRYLLNADDQLLFEEWERNHVLRLDAGVPAYALFDTWQVKPEHVAFYSSAFTKGFFARSGHAPKRVSQGRKLILKVFAPCVERHHELAILGDVPSLGSWEVGRAIRMDDSAFPEWSVELDAELIGSRFEYKFLVIDRTTGEVVRWETGENRVCDLPSVREEETIVLSGMMFRDDESNWKCAGTVIPLFSLRSEHDFGIGDFGDLRLMVDWAHETGQKILQILPVNDTTTTRTWIDSYPYSAISIYALHPIYLDVSSFDLGDPDRMAYYERIRQKLNAQNAVDYEHVLKYKLAYCQEYWARERERIESSDSFRTFREENEDWLMPYATYCYLRDSFGTSDFTRWEGNSLYNKTRVRALCSPESEAWEEISFTYFLQYEASRQFKAASDYARSKQVVLKGDLPIGVNRSGVEAWTEPDYFNMNGQAGAPPDDYFSVNGQNWLFPTYNWEAMARDGYRWWKNRFHRLEAYFDCFRVDHILGFFRIWEIPSEYVQGLCGHFNPALPFSVEEIRSYGFHFDEARHARAQINGAYLRELFGEDVEEVINTFLVPVSASHYALKPHCDTQRKVEALFVDKRDGKALRIRDGLYAIANEVLFLRDPGDKLKWHPRILGSASYAYRELGPEDRYAFDQLHWHFFYHRHNDFWKETALRRLAPLLGSTSMLICGEDLGMIPASVPEVMRKEQIFSLEVERMPKSANREFADMFNLPYHSVCTTSTHDMAPLRGWWKEDPGKTQRYYNQVLGHQGEAPAELTAELAAEIVSNHLATRSMLAIIPLQDWFAIDDAIKRPDAGAERVNVPAISPYYWRYRMHLSLERLLGEKGFNGKVAQLVRESGR</sequence>
<reference evidence="13" key="2">
    <citation type="submission" date="2021-04" db="EMBL/GenBank/DDBJ databases">
        <authorList>
            <person name="Gilroy R."/>
        </authorList>
    </citation>
    <scope>NUCLEOTIDE SEQUENCE</scope>
    <source>
        <strain evidence="13">ChiGjej6B6-14162</strain>
    </source>
</reference>
<evidence type="ECO:0000256" key="9">
    <source>
        <dbReference type="ARBA" id="ARBA00023277"/>
    </source>
</evidence>
<evidence type="ECO:0000256" key="6">
    <source>
        <dbReference type="ARBA" id="ARBA00022490"/>
    </source>
</evidence>
<dbReference type="SUPFAM" id="SSF49452">
    <property type="entry name" value="Starch-binding domain-like"/>
    <property type="match status" value="2"/>
</dbReference>
<feature type="domain" description="CBM20" evidence="12">
    <location>
        <begin position="123"/>
        <end position="239"/>
    </location>
</feature>
<dbReference type="EMBL" id="DXEL01000016">
    <property type="protein sequence ID" value="HIX73746.1"/>
    <property type="molecule type" value="Genomic_DNA"/>
</dbReference>
<gene>
    <name evidence="13" type="ORF">H9977_01650</name>
</gene>
<keyword evidence="7 13" id="KW-0328">Glycosyltransferase</keyword>
<dbReference type="EC" id="2.4.1.25" evidence="4"/>
<dbReference type="AlphaFoldDB" id="A0A9D1X716"/>
<comment type="caution">
    <text evidence="13">The sequence shown here is derived from an EMBL/GenBank/DDBJ whole genome shotgun (WGS) entry which is preliminary data.</text>
</comment>
<organism evidence="13 14">
    <name type="scientific">Candidatus Parabacteroides intestinipullorum</name>
    <dbReference type="NCBI Taxonomy" id="2838723"/>
    <lineage>
        <taxon>Bacteria</taxon>
        <taxon>Pseudomonadati</taxon>
        <taxon>Bacteroidota</taxon>
        <taxon>Bacteroidia</taxon>
        <taxon>Bacteroidales</taxon>
        <taxon>Tannerellaceae</taxon>
        <taxon>Parabacteroides</taxon>
    </lineage>
</organism>
<evidence type="ECO:0000256" key="2">
    <source>
        <dbReference type="ARBA" id="ARBA00004496"/>
    </source>
</evidence>
<comment type="subcellular location">
    <subcellularLocation>
        <location evidence="2">Cytoplasm</location>
    </subcellularLocation>
</comment>
<dbReference type="PANTHER" id="PTHR32518:SF3">
    <property type="entry name" value="4-ALPHA-GLUCANOTRANSFERASE"/>
    <property type="match status" value="1"/>
</dbReference>
<keyword evidence="8 13" id="KW-0808">Transferase</keyword>
<evidence type="ECO:0000313" key="14">
    <source>
        <dbReference type="Proteomes" id="UP000886740"/>
    </source>
</evidence>
<evidence type="ECO:0000313" key="13">
    <source>
        <dbReference type="EMBL" id="HIX73746.1"/>
    </source>
</evidence>
<evidence type="ECO:0000256" key="4">
    <source>
        <dbReference type="ARBA" id="ARBA00012560"/>
    </source>
</evidence>
<evidence type="ECO:0000256" key="5">
    <source>
        <dbReference type="ARBA" id="ARBA00020295"/>
    </source>
</evidence>
<dbReference type="SMART" id="SM01065">
    <property type="entry name" value="CBM_2"/>
    <property type="match status" value="2"/>
</dbReference>
<keyword evidence="9" id="KW-0119">Carbohydrate metabolism</keyword>
<reference evidence="13" key="1">
    <citation type="journal article" date="2021" name="PeerJ">
        <title>Extensive microbial diversity within the chicken gut microbiome revealed by metagenomics and culture.</title>
        <authorList>
            <person name="Gilroy R."/>
            <person name="Ravi A."/>
            <person name="Getino M."/>
            <person name="Pursley I."/>
            <person name="Horton D.L."/>
            <person name="Alikhan N.F."/>
            <person name="Baker D."/>
            <person name="Gharbi K."/>
            <person name="Hall N."/>
            <person name="Watson M."/>
            <person name="Adriaenssens E.M."/>
            <person name="Foster-Nyarko E."/>
            <person name="Jarju S."/>
            <person name="Secka A."/>
            <person name="Antonio M."/>
            <person name="Oren A."/>
            <person name="Chaudhuri R.R."/>
            <person name="La Ragione R."/>
            <person name="Hildebrand F."/>
            <person name="Pallen M.J."/>
        </authorList>
    </citation>
    <scope>NUCLEOTIDE SEQUENCE</scope>
    <source>
        <strain evidence="13">ChiGjej6B6-14162</strain>
    </source>
</reference>
<comment type="similarity">
    <text evidence="3">Belongs to the disproportionating enzyme family.</text>
</comment>
<protein>
    <recommendedName>
        <fullName evidence="5">4-alpha-glucanotransferase</fullName>
        <ecNumber evidence="4">2.4.1.25</ecNumber>
    </recommendedName>
    <alternativeName>
        <fullName evidence="10">Amylomaltase</fullName>
    </alternativeName>
    <alternativeName>
        <fullName evidence="11">Disproportionating enzyme</fullName>
    </alternativeName>
</protein>
<dbReference type="Pfam" id="PF02446">
    <property type="entry name" value="Glyco_hydro_77"/>
    <property type="match status" value="1"/>
</dbReference>
<dbReference type="Gene3D" id="2.60.40.10">
    <property type="entry name" value="Immunoglobulins"/>
    <property type="match status" value="2"/>
</dbReference>
<evidence type="ECO:0000256" key="3">
    <source>
        <dbReference type="ARBA" id="ARBA00005684"/>
    </source>
</evidence>
<dbReference type="PANTHER" id="PTHR32518">
    <property type="match status" value="1"/>
</dbReference>
<evidence type="ECO:0000259" key="12">
    <source>
        <dbReference type="PROSITE" id="PS51166"/>
    </source>
</evidence>
<dbReference type="CDD" id="cd05467">
    <property type="entry name" value="CBM20"/>
    <property type="match status" value="1"/>
</dbReference>
<dbReference type="InterPro" id="IPR017853">
    <property type="entry name" value="GH"/>
</dbReference>
<evidence type="ECO:0000256" key="11">
    <source>
        <dbReference type="ARBA" id="ARBA00031501"/>
    </source>
</evidence>
<feature type="domain" description="CBM20" evidence="12">
    <location>
        <begin position="1"/>
        <end position="98"/>
    </location>
</feature>